<dbReference type="GO" id="GO:0016747">
    <property type="term" value="F:acyltransferase activity, transferring groups other than amino-acyl groups"/>
    <property type="evidence" value="ECO:0007669"/>
    <property type="project" value="InterPro"/>
</dbReference>
<dbReference type="SUPFAM" id="SSF55729">
    <property type="entry name" value="Acyl-CoA N-acyltransferases (Nat)"/>
    <property type="match status" value="1"/>
</dbReference>
<dbReference type="InterPro" id="IPR016181">
    <property type="entry name" value="Acyl_CoA_acyltransferase"/>
</dbReference>
<feature type="domain" description="N-acetyltransferase" evidence="1">
    <location>
        <begin position="1"/>
        <end position="83"/>
    </location>
</feature>
<gene>
    <name evidence="2" type="ORF">GALL_480210</name>
</gene>
<proteinExistence type="predicted"/>
<reference evidence="2" key="1">
    <citation type="submission" date="2016-10" db="EMBL/GenBank/DDBJ databases">
        <title>Sequence of Gallionella enrichment culture.</title>
        <authorList>
            <person name="Poehlein A."/>
            <person name="Muehling M."/>
            <person name="Daniel R."/>
        </authorList>
    </citation>
    <scope>NUCLEOTIDE SEQUENCE</scope>
</reference>
<dbReference type="Pfam" id="PF00583">
    <property type="entry name" value="Acetyltransf_1"/>
    <property type="match status" value="1"/>
</dbReference>
<comment type="caution">
    <text evidence="2">The sequence shown here is derived from an EMBL/GenBank/DDBJ whole genome shotgun (WGS) entry which is preliminary data.</text>
</comment>
<dbReference type="AlphaFoldDB" id="A0A1J5PHV8"/>
<dbReference type="PROSITE" id="PS51186">
    <property type="entry name" value="GNAT"/>
    <property type="match status" value="1"/>
</dbReference>
<dbReference type="InterPro" id="IPR000182">
    <property type="entry name" value="GNAT_dom"/>
</dbReference>
<keyword evidence="2" id="KW-0808">Transferase</keyword>
<dbReference type="EMBL" id="MLJW01004240">
    <property type="protein sequence ID" value="OIQ70368.1"/>
    <property type="molecule type" value="Genomic_DNA"/>
</dbReference>
<evidence type="ECO:0000313" key="2">
    <source>
        <dbReference type="EMBL" id="OIQ70368.1"/>
    </source>
</evidence>
<name>A0A1J5PHV8_9ZZZZ</name>
<sequence length="84" mass="9265">MFGMYVSARFRNMGLGTLLVKQVLACASSRPHVLLVQLTVTHTNRAAVSLYERHGFVQFGLEPYAVAVGAGFISKLHMWCKLAP</sequence>
<organism evidence="2">
    <name type="scientific">mine drainage metagenome</name>
    <dbReference type="NCBI Taxonomy" id="410659"/>
    <lineage>
        <taxon>unclassified sequences</taxon>
        <taxon>metagenomes</taxon>
        <taxon>ecological metagenomes</taxon>
    </lineage>
</organism>
<evidence type="ECO:0000259" key="1">
    <source>
        <dbReference type="PROSITE" id="PS51186"/>
    </source>
</evidence>
<accession>A0A1J5PHV8</accession>
<dbReference type="Gene3D" id="3.40.630.30">
    <property type="match status" value="1"/>
</dbReference>
<protein>
    <submittedName>
        <fullName evidence="2">Acetyltransferase (GNAT) family protein</fullName>
    </submittedName>
</protein>